<feature type="region of interest" description="Disordered" evidence="1">
    <location>
        <begin position="242"/>
        <end position="265"/>
    </location>
</feature>
<gene>
    <name evidence="2" type="ORF">JKJ07_28940</name>
</gene>
<dbReference type="Proteomes" id="UP000598996">
    <property type="component" value="Unassembled WGS sequence"/>
</dbReference>
<dbReference type="PANTHER" id="PTHR19879">
    <property type="entry name" value="TRANSCRIPTION INITIATION FACTOR TFIID"/>
    <property type="match status" value="1"/>
</dbReference>
<reference evidence="2 3" key="1">
    <citation type="submission" date="2021-01" db="EMBL/GenBank/DDBJ databases">
        <title>Actinoplanes sp. nov. LDG1-01 isolated from lichen.</title>
        <authorList>
            <person name="Saeng-In P."/>
            <person name="Phongsopitanun W."/>
            <person name="Kanchanasin P."/>
            <person name="Yuki M."/>
            <person name="Kudo T."/>
            <person name="Ohkuma M."/>
            <person name="Tanasupawat S."/>
        </authorList>
    </citation>
    <scope>NUCLEOTIDE SEQUENCE [LARGE SCALE GENOMIC DNA]</scope>
    <source>
        <strain evidence="2 3">LDG1-01</strain>
    </source>
</reference>
<proteinExistence type="predicted"/>
<evidence type="ECO:0000256" key="1">
    <source>
        <dbReference type="SAM" id="MobiDB-lite"/>
    </source>
</evidence>
<accession>A0ABS1VV75</accession>
<dbReference type="Gene3D" id="2.130.10.10">
    <property type="entry name" value="YVTN repeat-like/Quinoprotein amine dehydrogenase"/>
    <property type="match status" value="2"/>
</dbReference>
<organism evidence="2 3">
    <name type="scientific">Paractinoplanes lichenicola</name>
    <dbReference type="NCBI Taxonomy" id="2802976"/>
    <lineage>
        <taxon>Bacteria</taxon>
        <taxon>Bacillati</taxon>
        <taxon>Actinomycetota</taxon>
        <taxon>Actinomycetes</taxon>
        <taxon>Micromonosporales</taxon>
        <taxon>Micromonosporaceae</taxon>
        <taxon>Paractinoplanes</taxon>
    </lineage>
</organism>
<comment type="caution">
    <text evidence="2">The sequence shown here is derived from an EMBL/GenBank/DDBJ whole genome shotgun (WGS) entry which is preliminary data.</text>
</comment>
<evidence type="ECO:0000313" key="3">
    <source>
        <dbReference type="Proteomes" id="UP000598996"/>
    </source>
</evidence>
<dbReference type="RefSeq" id="WP_202994962.1">
    <property type="nucleotide sequence ID" value="NZ_JAENHO010000008.1"/>
</dbReference>
<sequence length="265" mass="28274">MRWSPGGDRLAGCDDDRLRIWSVDSGEVVQDWPVAGVAALAWSPDGGRIACGRVDKGAGIETHRVVVLDAADGRSVAEWPGLELPEGDPWSSTGDLLALNDAKGTGLYEASSGRLRARAGWGSTVTWAPRGDRVAVINDEELSIWIAGRDTPDRTLVLTSVVTSSAWSPDGRLVALGGNDVLIFDAVHGGRMRLRTPSPVLTCAWSDQLYALTYDGQILQWEVPPPGTVDWAGVGRPLTAEERRDYGLTDAAPASPAGPRPDRAQ</sequence>
<dbReference type="Pfam" id="PF00400">
    <property type="entry name" value="WD40"/>
    <property type="match status" value="1"/>
</dbReference>
<protein>
    <submittedName>
        <fullName evidence="2">WD40 repeat domain-containing protein</fullName>
    </submittedName>
</protein>
<dbReference type="PANTHER" id="PTHR19879:SF9">
    <property type="entry name" value="TRANSCRIPTION INITIATION FACTOR TFIID SUBUNIT 5"/>
    <property type="match status" value="1"/>
</dbReference>
<evidence type="ECO:0000313" key="2">
    <source>
        <dbReference type="EMBL" id="MBL7258342.1"/>
    </source>
</evidence>
<dbReference type="EMBL" id="JAENHO010000008">
    <property type="protein sequence ID" value="MBL7258342.1"/>
    <property type="molecule type" value="Genomic_DNA"/>
</dbReference>
<name>A0ABS1VV75_9ACTN</name>
<dbReference type="InterPro" id="IPR015943">
    <property type="entry name" value="WD40/YVTN_repeat-like_dom_sf"/>
</dbReference>
<dbReference type="SUPFAM" id="SSF69322">
    <property type="entry name" value="Tricorn protease domain 2"/>
    <property type="match status" value="1"/>
</dbReference>
<keyword evidence="3" id="KW-1185">Reference proteome</keyword>
<dbReference type="InterPro" id="IPR001680">
    <property type="entry name" value="WD40_rpt"/>
</dbReference>